<keyword evidence="2" id="KW-0663">Pyridoxal phosphate</keyword>
<keyword evidence="5" id="KW-1185">Reference proteome</keyword>
<reference evidence="4 5" key="1">
    <citation type="submission" date="2017-06" db="EMBL/GenBank/DDBJ databases">
        <title>Azoarcus.</title>
        <authorList>
            <person name="Woo J.-H."/>
            <person name="Kim H.-S."/>
        </authorList>
    </citation>
    <scope>NUCLEOTIDE SEQUENCE [LARGE SCALE GENOMIC DNA]</scope>
    <source>
        <strain evidence="4 5">TSPY31</strain>
    </source>
</reference>
<dbReference type="Pfam" id="PF00291">
    <property type="entry name" value="PALP"/>
    <property type="match status" value="1"/>
</dbReference>
<dbReference type="NCBIfam" id="NF006058">
    <property type="entry name" value="PRK08206.1"/>
    <property type="match status" value="1"/>
</dbReference>
<evidence type="ECO:0000313" key="4">
    <source>
        <dbReference type="EMBL" id="AWI77780.1"/>
    </source>
</evidence>
<dbReference type="Gene3D" id="3.40.50.1100">
    <property type="match status" value="3"/>
</dbReference>
<evidence type="ECO:0000259" key="3">
    <source>
        <dbReference type="Pfam" id="PF00291"/>
    </source>
</evidence>
<dbReference type="InterPro" id="IPR001926">
    <property type="entry name" value="TrpB-like_PALP"/>
</dbReference>
<evidence type="ECO:0000256" key="2">
    <source>
        <dbReference type="ARBA" id="ARBA00022898"/>
    </source>
</evidence>
<keyword evidence="4" id="KW-0456">Lyase</keyword>
<dbReference type="InterPro" id="IPR036052">
    <property type="entry name" value="TrpB-like_PALP_sf"/>
</dbReference>
<accession>A0A2U8GWK7</accession>
<evidence type="ECO:0000313" key="5">
    <source>
        <dbReference type="Proteomes" id="UP000244930"/>
    </source>
</evidence>
<dbReference type="GO" id="GO:0008838">
    <property type="term" value="F:diaminopropionate ammonia-lyase activity"/>
    <property type="evidence" value="ECO:0007669"/>
    <property type="project" value="InterPro"/>
</dbReference>
<dbReference type="RefSeq" id="WP_108951480.1">
    <property type="nucleotide sequence ID" value="NZ_CP022187.1"/>
</dbReference>
<organism evidence="4 5">
    <name type="scientific">Parazoarcus communis</name>
    <dbReference type="NCBI Taxonomy" id="41977"/>
    <lineage>
        <taxon>Bacteria</taxon>
        <taxon>Pseudomonadati</taxon>
        <taxon>Pseudomonadota</taxon>
        <taxon>Betaproteobacteria</taxon>
        <taxon>Rhodocyclales</taxon>
        <taxon>Zoogloeaceae</taxon>
        <taxon>Parazoarcus</taxon>
    </lineage>
</organism>
<protein>
    <submittedName>
        <fullName evidence="4">Diaminopropionate ammonia-lyase</fullName>
    </submittedName>
</protein>
<comment type="cofactor">
    <cofactor evidence="1">
        <name>pyridoxal 5'-phosphate</name>
        <dbReference type="ChEBI" id="CHEBI:597326"/>
    </cofactor>
</comment>
<dbReference type="AlphaFoldDB" id="A0A2U8GWK7"/>
<dbReference type="NCBIfam" id="TIGR01747">
    <property type="entry name" value="diampropi_NH3ly"/>
    <property type="match status" value="1"/>
</dbReference>
<sequence length="418" mass="43568">MSTLDLPGQLTVLPLAHCAGAAGAAAGPYPDRLKPILSLAAHAEAMTEISEWPGYAPTPLVNLAGMARAAGVAAIHYKHEASRFGLGSFKALGGAYAVLRLLKKEILRRTGQDASSRDLIDGRFADIVSGITVTCATDGNHGRSVAWGAQTFGCKCVIYIHATVSEARRAAIAHYGAEVIRTAGNYDDAVRTADADAKAHGRFIVSDTSYPGYTDVPRDVMQGYSVMVEEALRQWPEDQPPTHVLIQGGVGGLAAAVCAQMWERLGNKRGRFIVVEPDRAACLYASALAGAPTAVHGDLDTLMAGLACGEVSLIAWEVLEAGTSDFLTIPDAAAVTAMRLLADAPFGDQPLAAGESAVAGLAALLMACSRPQMAATLDLGPDSRVLLFGSEGATDPELYTKLVGRSAEAVEGRPGARS</sequence>
<feature type="domain" description="Tryptophan synthase beta chain-like PALP" evidence="3">
    <location>
        <begin position="53"/>
        <end position="372"/>
    </location>
</feature>
<dbReference type="SUPFAM" id="SSF53686">
    <property type="entry name" value="Tryptophan synthase beta subunit-like PLP-dependent enzymes"/>
    <property type="match status" value="1"/>
</dbReference>
<proteinExistence type="predicted"/>
<dbReference type="Proteomes" id="UP000244930">
    <property type="component" value="Chromosome"/>
</dbReference>
<gene>
    <name evidence="4" type="ORF">CEW83_16305</name>
</gene>
<dbReference type="EMBL" id="CP022187">
    <property type="protein sequence ID" value="AWI77780.1"/>
    <property type="molecule type" value="Genomic_DNA"/>
</dbReference>
<name>A0A2U8GWK7_9RHOO</name>
<dbReference type="InterPro" id="IPR010081">
    <property type="entry name" value="DiNH2opropionate_NH3_lyase"/>
</dbReference>
<dbReference type="PANTHER" id="PTHR42937:SF1">
    <property type="entry name" value="DIAMINOPROPIONATE AMMONIA-LYASE"/>
    <property type="match status" value="1"/>
</dbReference>
<dbReference type="KEGG" id="acom:CEW83_16305"/>
<dbReference type="PANTHER" id="PTHR42937">
    <property type="match status" value="1"/>
</dbReference>
<dbReference type="GO" id="GO:0030170">
    <property type="term" value="F:pyridoxal phosphate binding"/>
    <property type="evidence" value="ECO:0007669"/>
    <property type="project" value="InterPro"/>
</dbReference>
<evidence type="ECO:0000256" key="1">
    <source>
        <dbReference type="ARBA" id="ARBA00001933"/>
    </source>
</evidence>